<dbReference type="InterPro" id="IPR029068">
    <property type="entry name" value="Glyas_Bleomycin-R_OHBP_Dase"/>
</dbReference>
<sequence>MPKELNGLKRIIPMLPCPSIKEQVAFYEMLGFQTVQTYTRPNPYAVLKYGDVELHFYGSKKTLPAENPNMCYVQTDHVDQLYASFTSSIKEKTGKIPRSGIPRISKVKDLADDRRFVLTDAGGNTLFVGSPHSKSDTQTVFLRTIENTEHAKNFEILYDLLYSKEDSHSASLMRAKFFPKDLSQLQVSDLDLAKILLVALDMELQQHQALDEELNNKLSDLFEQYGKEDADWTQISQKYEDILNVE</sequence>
<dbReference type="AlphaFoldDB" id="A0A1I2CWM7"/>
<organism evidence="2 3">
    <name type="scientific">Paenibacillus catalpae</name>
    <dbReference type="NCBI Taxonomy" id="1045775"/>
    <lineage>
        <taxon>Bacteria</taxon>
        <taxon>Bacillati</taxon>
        <taxon>Bacillota</taxon>
        <taxon>Bacilli</taxon>
        <taxon>Bacillales</taxon>
        <taxon>Paenibacillaceae</taxon>
        <taxon>Paenibacillus</taxon>
    </lineage>
</organism>
<dbReference type="SUPFAM" id="SSF54593">
    <property type="entry name" value="Glyoxalase/Bleomycin resistance protein/Dihydroxybiphenyl dioxygenase"/>
    <property type="match status" value="1"/>
</dbReference>
<accession>A0A1I2CWM7</accession>
<dbReference type="Gene3D" id="3.10.180.10">
    <property type="entry name" value="2,3-Dihydroxybiphenyl 1,2-Dioxygenase, domain 1"/>
    <property type="match status" value="1"/>
</dbReference>
<reference evidence="3" key="1">
    <citation type="submission" date="2016-10" db="EMBL/GenBank/DDBJ databases">
        <authorList>
            <person name="Varghese N."/>
            <person name="Submissions S."/>
        </authorList>
    </citation>
    <scope>NUCLEOTIDE SEQUENCE [LARGE SCALE GENOMIC DNA]</scope>
    <source>
        <strain evidence="3">CGMCC 1.10784</strain>
    </source>
</reference>
<feature type="coiled-coil region" evidence="1">
    <location>
        <begin position="197"/>
        <end position="224"/>
    </location>
</feature>
<proteinExistence type="predicted"/>
<evidence type="ECO:0000256" key="1">
    <source>
        <dbReference type="SAM" id="Coils"/>
    </source>
</evidence>
<name>A0A1I2CWM7_9BACL</name>
<evidence type="ECO:0000313" key="2">
    <source>
        <dbReference type="EMBL" id="SFE72622.1"/>
    </source>
</evidence>
<keyword evidence="3" id="KW-1185">Reference proteome</keyword>
<keyword evidence="1" id="KW-0175">Coiled coil</keyword>
<gene>
    <name evidence="2" type="ORF">SAMN05216378_3853</name>
</gene>
<dbReference type="EMBL" id="FOMT01000004">
    <property type="protein sequence ID" value="SFE72622.1"/>
    <property type="molecule type" value="Genomic_DNA"/>
</dbReference>
<protein>
    <submittedName>
        <fullName evidence="2">Uncharacterized protein</fullName>
    </submittedName>
</protein>
<dbReference type="Proteomes" id="UP000198855">
    <property type="component" value="Unassembled WGS sequence"/>
</dbReference>
<evidence type="ECO:0000313" key="3">
    <source>
        <dbReference type="Proteomes" id="UP000198855"/>
    </source>
</evidence>
<dbReference type="STRING" id="1045775.SAMN05216378_3853"/>